<dbReference type="AlphaFoldDB" id="A0A6J8A7M6"/>
<evidence type="ECO:0000313" key="1">
    <source>
        <dbReference type="EMBL" id="CAC5362869.1"/>
    </source>
</evidence>
<name>A0A6J8A7M6_MYTCO</name>
<keyword evidence="2" id="KW-1185">Reference proteome</keyword>
<proteinExistence type="predicted"/>
<reference evidence="1 2" key="1">
    <citation type="submission" date="2020-06" db="EMBL/GenBank/DDBJ databases">
        <authorList>
            <person name="Li R."/>
            <person name="Bekaert M."/>
        </authorList>
    </citation>
    <scope>NUCLEOTIDE SEQUENCE [LARGE SCALE GENOMIC DNA]</scope>
    <source>
        <strain evidence="2">wild</strain>
    </source>
</reference>
<dbReference type="OrthoDB" id="6038736at2759"/>
<evidence type="ECO:0000313" key="2">
    <source>
        <dbReference type="Proteomes" id="UP000507470"/>
    </source>
</evidence>
<dbReference type="EMBL" id="CACVKT020000772">
    <property type="protein sequence ID" value="CAC5362869.1"/>
    <property type="molecule type" value="Genomic_DNA"/>
</dbReference>
<organism evidence="1 2">
    <name type="scientific">Mytilus coruscus</name>
    <name type="common">Sea mussel</name>
    <dbReference type="NCBI Taxonomy" id="42192"/>
    <lineage>
        <taxon>Eukaryota</taxon>
        <taxon>Metazoa</taxon>
        <taxon>Spiralia</taxon>
        <taxon>Lophotrochozoa</taxon>
        <taxon>Mollusca</taxon>
        <taxon>Bivalvia</taxon>
        <taxon>Autobranchia</taxon>
        <taxon>Pteriomorphia</taxon>
        <taxon>Mytilida</taxon>
        <taxon>Mytiloidea</taxon>
        <taxon>Mytilidae</taxon>
        <taxon>Mytilinae</taxon>
        <taxon>Mytilus</taxon>
    </lineage>
</organism>
<accession>A0A6J8A7M6</accession>
<dbReference type="Proteomes" id="UP000507470">
    <property type="component" value="Unassembled WGS sequence"/>
</dbReference>
<gene>
    <name evidence="1" type="ORF">MCOR_4489</name>
</gene>
<protein>
    <submittedName>
        <fullName evidence="1">Uncharacterized protein</fullName>
    </submittedName>
</protein>
<sequence>MLRRKSPYYIVKLPDQVIPLSPGTNIIYKRLDSEKLKMYRAEFGTSGGTNIRERGPYNAIPFYNYLSGTGKSHAYRGPGYYVPSENRWMAFHEYRSLPRETKRDAILFESEDDWVTFQRKRDSEHPPSGISMSGVPTQYTGVPVPTLLPSQSSAWSRRWTGSGYYLPSGNKWFRDQDSPGIPRESMLFINEEDWIKFKYASDNPIIPK</sequence>